<dbReference type="InterPro" id="IPR038269">
    <property type="entry name" value="SCAN_sf"/>
</dbReference>
<evidence type="ECO:0000313" key="1">
    <source>
        <dbReference type="EMBL" id="JAH02161.1"/>
    </source>
</evidence>
<dbReference type="AlphaFoldDB" id="A0A0E9PBU7"/>
<organism evidence="1">
    <name type="scientific">Anguilla anguilla</name>
    <name type="common">European freshwater eel</name>
    <name type="synonym">Muraena anguilla</name>
    <dbReference type="NCBI Taxonomy" id="7936"/>
    <lineage>
        <taxon>Eukaryota</taxon>
        <taxon>Metazoa</taxon>
        <taxon>Chordata</taxon>
        <taxon>Craniata</taxon>
        <taxon>Vertebrata</taxon>
        <taxon>Euteleostomi</taxon>
        <taxon>Actinopterygii</taxon>
        <taxon>Neopterygii</taxon>
        <taxon>Teleostei</taxon>
        <taxon>Anguilliformes</taxon>
        <taxon>Anguillidae</taxon>
        <taxon>Anguilla</taxon>
    </lineage>
</organism>
<sequence length="61" mass="6854">MSQGVVSFEHLRDLIVLEEIKNCLPEKVATYLNESKVNKAADAAVIDDEYVLTHKNVVCHL</sequence>
<reference evidence="1" key="1">
    <citation type="submission" date="2014-11" db="EMBL/GenBank/DDBJ databases">
        <authorList>
            <person name="Amaro Gonzalez C."/>
        </authorList>
    </citation>
    <scope>NUCLEOTIDE SEQUENCE</scope>
</reference>
<accession>A0A0E9PBU7</accession>
<dbReference type="Gene3D" id="1.10.4020.10">
    <property type="entry name" value="DNA breaking-rejoining enzymes"/>
    <property type="match status" value="1"/>
</dbReference>
<dbReference type="EMBL" id="GBXM01106416">
    <property type="protein sequence ID" value="JAH02161.1"/>
    <property type="molecule type" value="Transcribed_RNA"/>
</dbReference>
<dbReference type="SUPFAM" id="SSF47353">
    <property type="entry name" value="Retrovirus capsid dimerization domain-like"/>
    <property type="match status" value="1"/>
</dbReference>
<proteinExistence type="predicted"/>
<reference evidence="1" key="2">
    <citation type="journal article" date="2015" name="Fish Shellfish Immunol.">
        <title>Early steps in the European eel (Anguilla anguilla)-Vibrio vulnificus interaction in the gills: Role of the RtxA13 toxin.</title>
        <authorList>
            <person name="Callol A."/>
            <person name="Pajuelo D."/>
            <person name="Ebbesson L."/>
            <person name="Teles M."/>
            <person name="MacKenzie S."/>
            <person name="Amaro C."/>
        </authorList>
    </citation>
    <scope>NUCLEOTIDE SEQUENCE</scope>
</reference>
<protein>
    <submittedName>
        <fullName evidence="1">Uncharacterized protein</fullName>
    </submittedName>
</protein>
<name>A0A0E9PBU7_ANGAN</name>